<dbReference type="InterPro" id="IPR017884">
    <property type="entry name" value="SANT_dom"/>
</dbReference>
<evidence type="ECO:0000256" key="2">
    <source>
        <dbReference type="ARBA" id="ARBA00023015"/>
    </source>
</evidence>
<dbReference type="EMBL" id="JAXQNO010000012">
    <property type="protein sequence ID" value="KAK4786900.1"/>
    <property type="molecule type" value="Genomic_DNA"/>
</dbReference>
<dbReference type="SMART" id="SM00717">
    <property type="entry name" value="SANT"/>
    <property type="match status" value="1"/>
</dbReference>
<evidence type="ECO:0000313" key="7">
    <source>
        <dbReference type="EMBL" id="KAK4786900.1"/>
    </source>
</evidence>
<feature type="domain" description="Myb-like" evidence="5">
    <location>
        <begin position="6"/>
        <end position="59"/>
    </location>
</feature>
<reference evidence="7 8" key="1">
    <citation type="journal article" date="2023" name="Hortic Res">
        <title>Pangenome of water caltrop reveals structural variations and asymmetric subgenome divergence after allopolyploidization.</title>
        <authorList>
            <person name="Zhang X."/>
            <person name="Chen Y."/>
            <person name="Wang L."/>
            <person name="Yuan Y."/>
            <person name="Fang M."/>
            <person name="Shi L."/>
            <person name="Lu R."/>
            <person name="Comes H.P."/>
            <person name="Ma Y."/>
            <person name="Chen Y."/>
            <person name="Huang G."/>
            <person name="Zhou Y."/>
            <person name="Zheng Z."/>
            <person name="Qiu Y."/>
        </authorList>
    </citation>
    <scope>NUCLEOTIDE SEQUENCE [LARGE SCALE GENOMIC DNA]</scope>
    <source>
        <strain evidence="7">F231</strain>
    </source>
</reference>
<evidence type="ECO:0000256" key="3">
    <source>
        <dbReference type="ARBA" id="ARBA00023163"/>
    </source>
</evidence>
<dbReference type="Proteomes" id="UP001346149">
    <property type="component" value="Unassembled WGS sequence"/>
</dbReference>
<evidence type="ECO:0000259" key="5">
    <source>
        <dbReference type="PROSITE" id="PS50090"/>
    </source>
</evidence>
<dbReference type="SUPFAM" id="SSF46689">
    <property type="entry name" value="Homeodomain-like"/>
    <property type="match status" value="1"/>
</dbReference>
<dbReference type="PROSITE" id="PS50090">
    <property type="entry name" value="MYB_LIKE"/>
    <property type="match status" value="1"/>
</dbReference>
<dbReference type="PANTHER" id="PTHR43952:SF75">
    <property type="entry name" value="PROTEIN RADIALIS-LIKE 6"/>
    <property type="match status" value="1"/>
</dbReference>
<comment type="subcellular location">
    <subcellularLocation>
        <location evidence="1">Nucleus</location>
    </subcellularLocation>
</comment>
<sequence>MASSSSNSSQSTSWTAEQNKQFEDALAIYDKDTPDRWEKVARAVGKTVDEVKKHYQILLEDVQNIESGLVPFPKYRETN</sequence>
<name>A0AAN7LK31_TRANT</name>
<dbReference type="Pfam" id="PF23082">
    <property type="entry name" value="Myb_DNA-binding_2"/>
    <property type="match status" value="1"/>
</dbReference>
<organism evidence="7 8">
    <name type="scientific">Trapa natans</name>
    <name type="common">Water chestnut</name>
    <dbReference type="NCBI Taxonomy" id="22666"/>
    <lineage>
        <taxon>Eukaryota</taxon>
        <taxon>Viridiplantae</taxon>
        <taxon>Streptophyta</taxon>
        <taxon>Embryophyta</taxon>
        <taxon>Tracheophyta</taxon>
        <taxon>Spermatophyta</taxon>
        <taxon>Magnoliopsida</taxon>
        <taxon>eudicotyledons</taxon>
        <taxon>Gunneridae</taxon>
        <taxon>Pentapetalae</taxon>
        <taxon>rosids</taxon>
        <taxon>malvids</taxon>
        <taxon>Myrtales</taxon>
        <taxon>Lythraceae</taxon>
        <taxon>Trapa</taxon>
    </lineage>
</organism>
<comment type="caution">
    <text evidence="7">The sequence shown here is derived from an EMBL/GenBank/DDBJ whole genome shotgun (WGS) entry which is preliminary data.</text>
</comment>
<evidence type="ECO:0000256" key="1">
    <source>
        <dbReference type="ARBA" id="ARBA00004123"/>
    </source>
</evidence>
<proteinExistence type="predicted"/>
<keyword evidence="3" id="KW-0804">Transcription</keyword>
<dbReference type="GO" id="GO:0003700">
    <property type="term" value="F:DNA-binding transcription factor activity"/>
    <property type="evidence" value="ECO:0007669"/>
    <property type="project" value="InterPro"/>
</dbReference>
<dbReference type="AlphaFoldDB" id="A0AAN7LK31"/>
<keyword evidence="2" id="KW-0805">Transcription regulation</keyword>
<keyword evidence="8" id="KW-1185">Reference proteome</keyword>
<gene>
    <name evidence="7" type="ORF">SAY86_010733</name>
</gene>
<keyword evidence="4" id="KW-0539">Nucleus</keyword>
<dbReference type="PANTHER" id="PTHR43952">
    <property type="entry name" value="MYB FAMILY TRANSCRIPTION FACTOR-RELATED"/>
    <property type="match status" value="1"/>
</dbReference>
<accession>A0AAN7LK31</accession>
<protein>
    <submittedName>
        <fullName evidence="7">Uncharacterized protein</fullName>
    </submittedName>
</protein>
<dbReference type="Gene3D" id="1.10.10.60">
    <property type="entry name" value="Homeodomain-like"/>
    <property type="match status" value="1"/>
</dbReference>
<evidence type="ECO:0000259" key="6">
    <source>
        <dbReference type="PROSITE" id="PS51293"/>
    </source>
</evidence>
<dbReference type="InterPro" id="IPR001005">
    <property type="entry name" value="SANT/Myb"/>
</dbReference>
<dbReference type="InterPro" id="IPR009057">
    <property type="entry name" value="Homeodomain-like_sf"/>
</dbReference>
<evidence type="ECO:0000313" key="8">
    <source>
        <dbReference type="Proteomes" id="UP001346149"/>
    </source>
</evidence>
<dbReference type="GO" id="GO:0005634">
    <property type="term" value="C:nucleus"/>
    <property type="evidence" value="ECO:0007669"/>
    <property type="project" value="UniProtKB-SubCell"/>
</dbReference>
<feature type="domain" description="SANT" evidence="6">
    <location>
        <begin position="9"/>
        <end position="55"/>
    </location>
</feature>
<dbReference type="FunFam" id="1.10.10.60:FF:000154">
    <property type="entry name" value="Transcription factor SRM1"/>
    <property type="match status" value="1"/>
</dbReference>
<dbReference type="PROSITE" id="PS51293">
    <property type="entry name" value="SANT"/>
    <property type="match status" value="1"/>
</dbReference>
<evidence type="ECO:0000256" key="4">
    <source>
        <dbReference type="ARBA" id="ARBA00023242"/>
    </source>
</evidence>
<dbReference type="InterPro" id="IPR044636">
    <property type="entry name" value="RADIALIS-like"/>
</dbReference>